<dbReference type="AlphaFoldDB" id="A0AAD9PJZ2"/>
<feature type="non-terminal residue" evidence="2">
    <location>
        <position position="1"/>
    </location>
</feature>
<gene>
    <name evidence="2" type="ORF">BdWA1_002845</name>
</gene>
<reference evidence="2" key="1">
    <citation type="journal article" date="2023" name="Nat. Microbiol.">
        <title>Babesia duncani multi-omics identifies virulence factors and drug targets.</title>
        <authorList>
            <person name="Singh P."/>
            <person name="Lonardi S."/>
            <person name="Liang Q."/>
            <person name="Vydyam P."/>
            <person name="Khabirova E."/>
            <person name="Fang T."/>
            <person name="Gihaz S."/>
            <person name="Thekkiniath J."/>
            <person name="Munshi M."/>
            <person name="Abel S."/>
            <person name="Ciampossin L."/>
            <person name="Batugedara G."/>
            <person name="Gupta M."/>
            <person name="Lu X.M."/>
            <person name="Lenz T."/>
            <person name="Chakravarty S."/>
            <person name="Cornillot E."/>
            <person name="Hu Y."/>
            <person name="Ma W."/>
            <person name="Gonzalez L.M."/>
            <person name="Sanchez S."/>
            <person name="Estrada K."/>
            <person name="Sanchez-Flores A."/>
            <person name="Montero E."/>
            <person name="Harb O.S."/>
            <person name="Le Roch K.G."/>
            <person name="Mamoun C.B."/>
        </authorList>
    </citation>
    <scope>NUCLEOTIDE SEQUENCE</scope>
    <source>
        <strain evidence="2">WA1</strain>
    </source>
</reference>
<protein>
    <submittedName>
        <fullName evidence="2">Uncharacterized protein</fullName>
    </submittedName>
</protein>
<comment type="caution">
    <text evidence="2">The sequence shown here is derived from an EMBL/GenBank/DDBJ whole genome shotgun (WGS) entry which is preliminary data.</text>
</comment>
<feature type="non-terminal residue" evidence="2">
    <location>
        <position position="51"/>
    </location>
</feature>
<keyword evidence="3" id="KW-1185">Reference proteome</keyword>
<dbReference type="EMBL" id="JALLKP010000003">
    <property type="protein sequence ID" value="KAK2196244.1"/>
    <property type="molecule type" value="Genomic_DNA"/>
</dbReference>
<evidence type="ECO:0000313" key="3">
    <source>
        <dbReference type="Proteomes" id="UP001214638"/>
    </source>
</evidence>
<dbReference type="GeneID" id="94337142"/>
<sequence>PAGIFTRPTANWRKKTENEPKKHDLNWKLSEPKIIEEQCSCSILSDPLFGT</sequence>
<dbReference type="Proteomes" id="UP001214638">
    <property type="component" value="Unassembled WGS sequence"/>
</dbReference>
<evidence type="ECO:0000313" key="2">
    <source>
        <dbReference type="EMBL" id="KAK2196244.1"/>
    </source>
</evidence>
<name>A0AAD9PJZ2_9APIC</name>
<dbReference type="KEGG" id="bdw:94337142"/>
<feature type="region of interest" description="Disordered" evidence="1">
    <location>
        <begin position="1"/>
        <end position="21"/>
    </location>
</feature>
<evidence type="ECO:0000256" key="1">
    <source>
        <dbReference type="SAM" id="MobiDB-lite"/>
    </source>
</evidence>
<organism evidence="2 3">
    <name type="scientific">Babesia duncani</name>
    <dbReference type="NCBI Taxonomy" id="323732"/>
    <lineage>
        <taxon>Eukaryota</taxon>
        <taxon>Sar</taxon>
        <taxon>Alveolata</taxon>
        <taxon>Apicomplexa</taxon>
        <taxon>Aconoidasida</taxon>
        <taxon>Piroplasmida</taxon>
        <taxon>Babesiidae</taxon>
        <taxon>Babesia</taxon>
    </lineage>
</organism>
<proteinExistence type="predicted"/>
<dbReference type="RefSeq" id="XP_067803086.1">
    <property type="nucleotide sequence ID" value="XM_067947864.1"/>
</dbReference>
<accession>A0AAD9PJZ2</accession>